<dbReference type="OrthoDB" id="1682824at2"/>
<dbReference type="Proteomes" id="UP000010847">
    <property type="component" value="Chromosome"/>
</dbReference>
<keyword evidence="2" id="KW-1185">Reference proteome</keyword>
<dbReference type="RefSeq" id="WP_006715962.1">
    <property type="nucleotide sequence ID" value="NZ_CP007032.1"/>
</dbReference>
<name>W0EAL9_9FIRM</name>
<organism evidence="1 2">
    <name type="scientific">Desulfitobacterium metallireducens DSM 15288</name>
    <dbReference type="NCBI Taxonomy" id="871968"/>
    <lineage>
        <taxon>Bacteria</taxon>
        <taxon>Bacillati</taxon>
        <taxon>Bacillota</taxon>
        <taxon>Clostridia</taxon>
        <taxon>Eubacteriales</taxon>
        <taxon>Desulfitobacteriaceae</taxon>
        <taxon>Desulfitobacterium</taxon>
    </lineage>
</organism>
<dbReference type="KEGG" id="dmt:DESME_12755"/>
<evidence type="ECO:0000313" key="1">
    <source>
        <dbReference type="EMBL" id="AHF07797.1"/>
    </source>
</evidence>
<dbReference type="AlphaFoldDB" id="W0EAL9"/>
<dbReference type="eggNOG" id="ENOG503355U">
    <property type="taxonomic scope" value="Bacteria"/>
</dbReference>
<reference evidence="1 2" key="1">
    <citation type="submission" date="2013-12" db="EMBL/GenBank/DDBJ databases">
        <authorList>
            <consortium name="DOE Joint Genome Institute"/>
            <person name="Smidt H."/>
            <person name="Huntemann M."/>
            <person name="Han J."/>
            <person name="Chen A."/>
            <person name="Kyrpides N."/>
            <person name="Mavromatis K."/>
            <person name="Markowitz V."/>
            <person name="Palaniappan K."/>
            <person name="Ivanova N."/>
            <person name="Schaumberg A."/>
            <person name="Pati A."/>
            <person name="Liolios K."/>
            <person name="Nordberg H.P."/>
            <person name="Cantor M.N."/>
            <person name="Hua S.X."/>
            <person name="Woyke T."/>
        </authorList>
    </citation>
    <scope>NUCLEOTIDE SEQUENCE [LARGE SCALE GENOMIC DNA]</scope>
    <source>
        <strain evidence="2">DSM 15288</strain>
    </source>
</reference>
<evidence type="ECO:0000313" key="2">
    <source>
        <dbReference type="Proteomes" id="UP000010847"/>
    </source>
</evidence>
<accession>W0EAL9</accession>
<sequence>MTNKTSQDLWQDYQFLTKEMIKFLNKPDMNLFYELMNQRERMQTLIDETQDKDYKATSEGNALLSQIQQDNQYIAKHLQLQINQGKHIHQVTEVYNGLGTDQTSRMTWKG</sequence>
<dbReference type="EMBL" id="CP007032">
    <property type="protein sequence ID" value="AHF07797.1"/>
    <property type="molecule type" value="Genomic_DNA"/>
</dbReference>
<proteinExistence type="predicted"/>
<evidence type="ECO:0008006" key="3">
    <source>
        <dbReference type="Google" id="ProtNLM"/>
    </source>
</evidence>
<dbReference type="HOGENOM" id="CLU_2179601_0_0_9"/>
<dbReference type="STRING" id="871968.DESME_12755"/>
<gene>
    <name evidence="1" type="ORF">DESME_12755</name>
</gene>
<protein>
    <recommendedName>
        <fullName evidence="3">Flagellar protein FliT</fullName>
    </recommendedName>
</protein>